<dbReference type="Proteomes" id="UP000189941">
    <property type="component" value="Unassembled WGS sequence"/>
</dbReference>
<dbReference type="EMBL" id="FUWO01000001">
    <property type="protein sequence ID" value="SJZ30278.1"/>
    <property type="molecule type" value="Genomic_DNA"/>
</dbReference>
<dbReference type="CDD" id="cd06261">
    <property type="entry name" value="TM_PBP2"/>
    <property type="match status" value="1"/>
</dbReference>
<dbReference type="AlphaFoldDB" id="A0A1T4JJH6"/>
<sequence>MGIEWLEPLGRGFSVTLQFFVITLVLSLPLGLLLAVLNRYLPKWLQALMQVYIYVFRGTPLLLQMMFVFFGLPLIGLVLDRFESAVLTLVLNYTAYFIEIFRGGIQTVPIGQFESIKVLSISPLAGWRKIILPQVWRIVMPSIGNEVITLIKDTSLIYVLGLEELLKVGKALSNQQASLLPYVYVGLIYLIFTGVTTVILKQIEKKMGV</sequence>
<dbReference type="InterPro" id="IPR043429">
    <property type="entry name" value="ArtM/GltK/GlnP/TcyL/YhdX-like"/>
</dbReference>
<organism evidence="10 11">
    <name type="scientific">Globicatella sulfidifaciens DSM 15739</name>
    <dbReference type="NCBI Taxonomy" id="1121925"/>
    <lineage>
        <taxon>Bacteria</taxon>
        <taxon>Bacillati</taxon>
        <taxon>Bacillota</taxon>
        <taxon>Bacilli</taxon>
        <taxon>Lactobacillales</taxon>
        <taxon>Aerococcaceae</taxon>
        <taxon>Globicatella</taxon>
    </lineage>
</organism>
<evidence type="ECO:0000256" key="6">
    <source>
        <dbReference type="ARBA" id="ARBA00022989"/>
    </source>
</evidence>
<dbReference type="Gene3D" id="1.10.3720.10">
    <property type="entry name" value="MetI-like"/>
    <property type="match status" value="1"/>
</dbReference>
<gene>
    <name evidence="10" type="ORF">SAMN02746011_00020</name>
</gene>
<evidence type="ECO:0000313" key="11">
    <source>
        <dbReference type="Proteomes" id="UP000189941"/>
    </source>
</evidence>
<dbReference type="PANTHER" id="PTHR30614:SF0">
    <property type="entry name" value="L-CYSTINE TRANSPORT SYSTEM PERMEASE PROTEIN TCYL"/>
    <property type="match status" value="1"/>
</dbReference>
<evidence type="ECO:0000256" key="1">
    <source>
        <dbReference type="ARBA" id="ARBA00004651"/>
    </source>
</evidence>
<reference evidence="11" key="1">
    <citation type="submission" date="2017-02" db="EMBL/GenBank/DDBJ databases">
        <authorList>
            <person name="Varghese N."/>
            <person name="Submissions S."/>
        </authorList>
    </citation>
    <scope>NUCLEOTIDE SEQUENCE [LARGE SCALE GENOMIC DNA]</scope>
    <source>
        <strain evidence="11">DSM 15739</strain>
    </source>
</reference>
<evidence type="ECO:0000256" key="3">
    <source>
        <dbReference type="ARBA" id="ARBA00022475"/>
    </source>
</evidence>
<evidence type="ECO:0000259" key="9">
    <source>
        <dbReference type="PROSITE" id="PS50928"/>
    </source>
</evidence>
<dbReference type="PROSITE" id="PS50928">
    <property type="entry name" value="ABC_TM1"/>
    <property type="match status" value="1"/>
</dbReference>
<keyword evidence="4 8" id="KW-0812">Transmembrane</keyword>
<dbReference type="GO" id="GO:0022857">
    <property type="term" value="F:transmembrane transporter activity"/>
    <property type="evidence" value="ECO:0007669"/>
    <property type="project" value="InterPro"/>
</dbReference>
<comment type="subcellular location">
    <subcellularLocation>
        <location evidence="1 8">Cell membrane</location>
        <topology evidence="1 8">Multi-pass membrane protein</topology>
    </subcellularLocation>
</comment>
<feature type="transmembrane region" description="Helical" evidence="8">
    <location>
        <begin position="20"/>
        <end position="41"/>
    </location>
</feature>
<dbReference type="PANTHER" id="PTHR30614">
    <property type="entry name" value="MEMBRANE COMPONENT OF AMINO ACID ABC TRANSPORTER"/>
    <property type="match status" value="1"/>
</dbReference>
<comment type="similarity">
    <text evidence="8">Belongs to the binding-protein-dependent transport system permease family.</text>
</comment>
<dbReference type="GO" id="GO:0006865">
    <property type="term" value="P:amino acid transport"/>
    <property type="evidence" value="ECO:0007669"/>
    <property type="project" value="UniProtKB-KW"/>
</dbReference>
<dbReference type="SUPFAM" id="SSF161098">
    <property type="entry name" value="MetI-like"/>
    <property type="match status" value="1"/>
</dbReference>
<evidence type="ECO:0000256" key="5">
    <source>
        <dbReference type="ARBA" id="ARBA00022970"/>
    </source>
</evidence>
<keyword evidence="5" id="KW-0029">Amino-acid transport</keyword>
<feature type="domain" description="ABC transmembrane type-1" evidence="9">
    <location>
        <begin position="13"/>
        <end position="200"/>
    </location>
</feature>
<feature type="transmembrane region" description="Helical" evidence="8">
    <location>
        <begin position="179"/>
        <end position="200"/>
    </location>
</feature>
<evidence type="ECO:0000313" key="10">
    <source>
        <dbReference type="EMBL" id="SJZ30278.1"/>
    </source>
</evidence>
<protein>
    <submittedName>
        <fullName evidence="10">Amino acid ABC transporter membrane protein, PAAT family (TC 3.A.1.3.-)</fullName>
    </submittedName>
</protein>
<evidence type="ECO:0000256" key="7">
    <source>
        <dbReference type="ARBA" id="ARBA00023136"/>
    </source>
</evidence>
<proteinExistence type="inferred from homology"/>
<dbReference type="InterPro" id="IPR010065">
    <property type="entry name" value="AA_ABC_transptr_permease_3TM"/>
</dbReference>
<accession>A0A1T4JJH6</accession>
<keyword evidence="2 8" id="KW-0813">Transport</keyword>
<dbReference type="GO" id="GO:0043190">
    <property type="term" value="C:ATP-binding cassette (ABC) transporter complex"/>
    <property type="evidence" value="ECO:0007669"/>
    <property type="project" value="InterPro"/>
</dbReference>
<evidence type="ECO:0000256" key="8">
    <source>
        <dbReference type="RuleBase" id="RU363032"/>
    </source>
</evidence>
<dbReference type="NCBIfam" id="TIGR01726">
    <property type="entry name" value="HEQRo_perm_3TM"/>
    <property type="match status" value="1"/>
</dbReference>
<keyword evidence="7 8" id="KW-0472">Membrane</keyword>
<feature type="transmembrane region" description="Helical" evidence="8">
    <location>
        <begin position="61"/>
        <end position="79"/>
    </location>
</feature>
<dbReference type="OrthoDB" id="9805999at2"/>
<dbReference type="RefSeq" id="WP_078754913.1">
    <property type="nucleotide sequence ID" value="NZ_FUWO01000001.1"/>
</dbReference>
<dbReference type="InterPro" id="IPR000515">
    <property type="entry name" value="MetI-like"/>
</dbReference>
<dbReference type="Pfam" id="PF00528">
    <property type="entry name" value="BPD_transp_1"/>
    <property type="match status" value="1"/>
</dbReference>
<keyword evidence="3" id="KW-1003">Cell membrane</keyword>
<dbReference type="STRING" id="1121925.SAMN02746011_00020"/>
<keyword evidence="6 8" id="KW-1133">Transmembrane helix</keyword>
<dbReference type="InterPro" id="IPR035906">
    <property type="entry name" value="MetI-like_sf"/>
</dbReference>
<evidence type="ECO:0000256" key="2">
    <source>
        <dbReference type="ARBA" id="ARBA00022448"/>
    </source>
</evidence>
<evidence type="ECO:0000256" key="4">
    <source>
        <dbReference type="ARBA" id="ARBA00022692"/>
    </source>
</evidence>
<name>A0A1T4JJH6_9LACT</name>
<keyword evidence="11" id="KW-1185">Reference proteome</keyword>